<dbReference type="PROSITE" id="PS00135">
    <property type="entry name" value="TRYPSIN_SER"/>
    <property type="match status" value="1"/>
</dbReference>
<evidence type="ECO:0000256" key="9">
    <source>
        <dbReference type="ARBA" id="ARBA00023157"/>
    </source>
</evidence>
<dbReference type="InterPro" id="IPR018114">
    <property type="entry name" value="TRYPSIN_HIS"/>
</dbReference>
<feature type="domain" description="Peptidase S1" evidence="14">
    <location>
        <begin position="120"/>
        <end position="383"/>
    </location>
</feature>
<keyword evidence="9" id="KW-1015">Disulfide bond</keyword>
<keyword evidence="2 13" id="KW-0964">Secreted</keyword>
<evidence type="ECO:0000256" key="5">
    <source>
        <dbReference type="ARBA" id="ARBA00022729"/>
    </source>
</evidence>
<dbReference type="Pfam" id="PF00089">
    <property type="entry name" value="Trypsin"/>
    <property type="match status" value="1"/>
</dbReference>
<evidence type="ECO:0000256" key="10">
    <source>
        <dbReference type="ARBA" id="ARBA00023180"/>
    </source>
</evidence>
<evidence type="ECO:0000256" key="7">
    <source>
        <dbReference type="ARBA" id="ARBA00022825"/>
    </source>
</evidence>
<name>A0A9N9S089_9DIPT</name>
<keyword evidence="5 13" id="KW-0732">Signal</keyword>
<dbReference type="EMBL" id="OU895879">
    <property type="protein sequence ID" value="CAG9806431.1"/>
    <property type="molecule type" value="Genomic_DNA"/>
</dbReference>
<evidence type="ECO:0000256" key="1">
    <source>
        <dbReference type="ARBA" id="ARBA00004613"/>
    </source>
</evidence>
<feature type="domain" description="Clip" evidence="15">
    <location>
        <begin position="26"/>
        <end position="79"/>
    </location>
</feature>
<keyword evidence="8" id="KW-0391">Immunity</keyword>
<dbReference type="InterPro" id="IPR009003">
    <property type="entry name" value="Peptidase_S1_PA"/>
</dbReference>
<dbReference type="PROSITE" id="PS51888">
    <property type="entry name" value="CLIP"/>
    <property type="match status" value="1"/>
</dbReference>
<dbReference type="GO" id="GO:0004252">
    <property type="term" value="F:serine-type endopeptidase activity"/>
    <property type="evidence" value="ECO:0007669"/>
    <property type="project" value="UniProtKB-UniRule"/>
</dbReference>
<dbReference type="InterPro" id="IPR033116">
    <property type="entry name" value="TRYPSIN_SER"/>
</dbReference>
<reference evidence="16" key="2">
    <citation type="submission" date="2022-10" db="EMBL/GenBank/DDBJ databases">
        <authorList>
            <consortium name="ENA_rothamsted_submissions"/>
            <consortium name="culmorum"/>
            <person name="King R."/>
        </authorList>
    </citation>
    <scope>NUCLEOTIDE SEQUENCE</scope>
</reference>
<dbReference type="OrthoDB" id="7787467at2759"/>
<dbReference type="PANTHER" id="PTHR24256">
    <property type="entry name" value="TRYPTASE-RELATED"/>
    <property type="match status" value="1"/>
</dbReference>
<dbReference type="Gene3D" id="3.30.1640.30">
    <property type="match status" value="1"/>
</dbReference>
<dbReference type="InterPro" id="IPR038565">
    <property type="entry name" value="CLIP_sf"/>
</dbReference>
<dbReference type="InterPro" id="IPR051487">
    <property type="entry name" value="Ser/Thr_Proteases_Immune/Dev"/>
</dbReference>
<dbReference type="CDD" id="cd00190">
    <property type="entry name" value="Tryp_SPc"/>
    <property type="match status" value="1"/>
</dbReference>
<dbReference type="SMART" id="SM00680">
    <property type="entry name" value="CLIP"/>
    <property type="match status" value="1"/>
</dbReference>
<gene>
    <name evidence="16" type="ORF">CHIRRI_LOCUS9288</name>
</gene>
<sequence>MLKITLFLPLIVCTLSVVSAQTSFGRCFTPDEYRGNCVYFKSCQSLFELSKKKPQDNRDRLFITLSQCGFRDGQPLVCCKDVPPPPPPTEAPTTTPAALVISTKDIPKPGECGIDFENRIYGGNRTEIDEYPWMTLLGYSKPQNKRGFHCGGVLINHRYVLTASHCVNGKDIPQTWTLSHVRLGEWDTAQEEDCDDSFKNERVCSPPPIDVKIIERIPHPEYDPYNNNQFNDIAMLRLEYDVQYTDYIKPICLPIDPTLRGNDFIKQTLSVAGWGKTEKLSASNLKLKVNVDGVSNNDCNRVYNNEQRQIIDTQVCAGGKKGQDSCRGDSGGPLMRQNERGNPPYWYLAGLVSYGPSPCGLENWPGVYTRVGKYIEWIEDTIQP</sequence>
<dbReference type="Gene3D" id="2.40.10.10">
    <property type="entry name" value="Trypsin-like serine proteases"/>
    <property type="match status" value="2"/>
</dbReference>
<dbReference type="Proteomes" id="UP001153620">
    <property type="component" value="Chromosome 3"/>
</dbReference>
<dbReference type="GO" id="GO:0006508">
    <property type="term" value="P:proteolysis"/>
    <property type="evidence" value="ECO:0007669"/>
    <property type="project" value="UniProtKB-KW"/>
</dbReference>
<evidence type="ECO:0000259" key="14">
    <source>
        <dbReference type="PROSITE" id="PS50240"/>
    </source>
</evidence>
<evidence type="ECO:0000313" key="16">
    <source>
        <dbReference type="EMBL" id="CAG9806431.1"/>
    </source>
</evidence>
<dbReference type="InterPro" id="IPR001314">
    <property type="entry name" value="Peptidase_S1A"/>
</dbReference>
<dbReference type="PROSITE" id="PS00134">
    <property type="entry name" value="TRYPSIN_HIS"/>
    <property type="match status" value="1"/>
</dbReference>
<dbReference type="FunFam" id="2.40.10.10:FF:000028">
    <property type="entry name" value="Serine protease easter"/>
    <property type="match status" value="1"/>
</dbReference>
<keyword evidence="3" id="KW-0399">Innate immunity</keyword>
<dbReference type="InterPro" id="IPR022700">
    <property type="entry name" value="CLIP"/>
</dbReference>
<keyword evidence="4 12" id="KW-0645">Protease</keyword>
<evidence type="ECO:0000313" key="17">
    <source>
        <dbReference type="Proteomes" id="UP001153620"/>
    </source>
</evidence>
<comment type="similarity">
    <text evidence="11 13">Belongs to the peptidase S1 family. CLIP subfamily.</text>
</comment>
<keyword evidence="7 12" id="KW-0720">Serine protease</keyword>
<dbReference type="Pfam" id="PF12032">
    <property type="entry name" value="CLIP"/>
    <property type="match status" value="1"/>
</dbReference>
<accession>A0A9N9S089</accession>
<keyword evidence="10" id="KW-0325">Glycoprotein</keyword>
<evidence type="ECO:0000256" key="6">
    <source>
        <dbReference type="ARBA" id="ARBA00022801"/>
    </source>
</evidence>
<dbReference type="PROSITE" id="PS50240">
    <property type="entry name" value="TRYPSIN_DOM"/>
    <property type="match status" value="1"/>
</dbReference>
<evidence type="ECO:0000256" key="3">
    <source>
        <dbReference type="ARBA" id="ARBA00022588"/>
    </source>
</evidence>
<dbReference type="SUPFAM" id="SSF50494">
    <property type="entry name" value="Trypsin-like serine proteases"/>
    <property type="match status" value="1"/>
</dbReference>
<keyword evidence="17" id="KW-1185">Reference proteome</keyword>
<evidence type="ECO:0000256" key="12">
    <source>
        <dbReference type="RuleBase" id="RU363034"/>
    </source>
</evidence>
<evidence type="ECO:0000256" key="11">
    <source>
        <dbReference type="ARBA" id="ARBA00024195"/>
    </source>
</evidence>
<reference evidence="16" key="1">
    <citation type="submission" date="2022-01" db="EMBL/GenBank/DDBJ databases">
        <authorList>
            <person name="King R."/>
        </authorList>
    </citation>
    <scope>NUCLEOTIDE SEQUENCE</scope>
</reference>
<feature type="signal peptide" evidence="13">
    <location>
        <begin position="1"/>
        <end position="20"/>
    </location>
</feature>
<evidence type="ECO:0000256" key="2">
    <source>
        <dbReference type="ARBA" id="ARBA00022525"/>
    </source>
</evidence>
<evidence type="ECO:0000256" key="13">
    <source>
        <dbReference type="RuleBase" id="RU366078"/>
    </source>
</evidence>
<dbReference type="GO" id="GO:0005576">
    <property type="term" value="C:extracellular region"/>
    <property type="evidence" value="ECO:0007669"/>
    <property type="project" value="UniProtKB-SubCell"/>
</dbReference>
<organism evidence="16 17">
    <name type="scientific">Chironomus riparius</name>
    <dbReference type="NCBI Taxonomy" id="315576"/>
    <lineage>
        <taxon>Eukaryota</taxon>
        <taxon>Metazoa</taxon>
        <taxon>Ecdysozoa</taxon>
        <taxon>Arthropoda</taxon>
        <taxon>Hexapoda</taxon>
        <taxon>Insecta</taxon>
        <taxon>Pterygota</taxon>
        <taxon>Neoptera</taxon>
        <taxon>Endopterygota</taxon>
        <taxon>Diptera</taxon>
        <taxon>Nematocera</taxon>
        <taxon>Chironomoidea</taxon>
        <taxon>Chironomidae</taxon>
        <taxon>Chironominae</taxon>
        <taxon>Chironomus</taxon>
    </lineage>
</organism>
<feature type="chain" id="PRO_5040538655" description="CLIP domain-containing serine protease" evidence="13">
    <location>
        <begin position="21"/>
        <end position="384"/>
    </location>
</feature>
<dbReference type="SMART" id="SM00020">
    <property type="entry name" value="Tryp_SPc"/>
    <property type="match status" value="1"/>
</dbReference>
<evidence type="ECO:0000256" key="8">
    <source>
        <dbReference type="ARBA" id="ARBA00022859"/>
    </source>
</evidence>
<proteinExistence type="inferred from homology"/>
<dbReference type="GO" id="GO:0045087">
    <property type="term" value="P:innate immune response"/>
    <property type="evidence" value="ECO:0007669"/>
    <property type="project" value="UniProtKB-KW"/>
</dbReference>
<evidence type="ECO:0000256" key="4">
    <source>
        <dbReference type="ARBA" id="ARBA00022670"/>
    </source>
</evidence>
<comment type="subcellular location">
    <subcellularLocation>
        <location evidence="1 13">Secreted</location>
    </subcellularLocation>
</comment>
<dbReference type="InterPro" id="IPR043504">
    <property type="entry name" value="Peptidase_S1_PA_chymotrypsin"/>
</dbReference>
<dbReference type="PRINTS" id="PR00722">
    <property type="entry name" value="CHYMOTRYPSIN"/>
</dbReference>
<dbReference type="AlphaFoldDB" id="A0A9N9S089"/>
<dbReference type="EC" id="3.4.21.-" evidence="12"/>
<keyword evidence="6 12" id="KW-0378">Hydrolase</keyword>
<dbReference type="FunFam" id="2.40.10.10:FF:000084">
    <property type="entry name" value="Serine protease easter"/>
    <property type="match status" value="1"/>
</dbReference>
<comment type="domain">
    <text evidence="13">The clip domain consists of 35-55 residues which are 'knitted' together usually by 3 conserved disulfide bonds forming a clip-like compact structure.</text>
</comment>
<protein>
    <recommendedName>
        <fullName evidence="13">CLIP domain-containing serine protease</fullName>
        <ecNumber evidence="12">3.4.21.-</ecNumber>
    </recommendedName>
</protein>
<dbReference type="InterPro" id="IPR001254">
    <property type="entry name" value="Trypsin_dom"/>
</dbReference>
<evidence type="ECO:0000259" key="15">
    <source>
        <dbReference type="PROSITE" id="PS51888"/>
    </source>
</evidence>